<evidence type="ECO:0000313" key="3">
    <source>
        <dbReference type="EMBL" id="RRJ26079.1"/>
    </source>
</evidence>
<dbReference type="EMBL" id="RRCO01000002">
    <property type="protein sequence ID" value="RRJ26079.1"/>
    <property type="molecule type" value="Genomic_DNA"/>
</dbReference>
<feature type="region of interest" description="Disordered" evidence="1">
    <location>
        <begin position="254"/>
        <end position="306"/>
    </location>
</feature>
<feature type="domain" description="SH3b" evidence="2">
    <location>
        <begin position="37"/>
        <end position="107"/>
    </location>
</feature>
<protein>
    <recommendedName>
        <fullName evidence="2">SH3b domain-containing protein</fullName>
    </recommendedName>
</protein>
<name>A0A3P3QZS1_9FIRM</name>
<dbReference type="Proteomes" id="UP000272490">
    <property type="component" value="Unassembled WGS sequence"/>
</dbReference>
<dbReference type="RefSeq" id="WP_128673878.1">
    <property type="nucleotide sequence ID" value="NZ_RRCO01000002.1"/>
</dbReference>
<dbReference type="Pfam" id="PF08239">
    <property type="entry name" value="SH3_3"/>
    <property type="match status" value="1"/>
</dbReference>
<accession>A0A3P3QZS1</accession>
<evidence type="ECO:0000313" key="4">
    <source>
        <dbReference type="Proteomes" id="UP000272490"/>
    </source>
</evidence>
<evidence type="ECO:0000259" key="2">
    <source>
        <dbReference type="PROSITE" id="PS51781"/>
    </source>
</evidence>
<dbReference type="AlphaFoldDB" id="A0A3P3QZS1"/>
<dbReference type="SMART" id="SM00287">
    <property type="entry name" value="SH3b"/>
    <property type="match status" value="1"/>
</dbReference>
<dbReference type="Gene3D" id="2.30.30.40">
    <property type="entry name" value="SH3 Domains"/>
    <property type="match status" value="1"/>
</dbReference>
<evidence type="ECO:0000256" key="1">
    <source>
        <dbReference type="SAM" id="MobiDB-lite"/>
    </source>
</evidence>
<reference evidence="3 4" key="1">
    <citation type="submission" date="2018-11" db="EMBL/GenBank/DDBJ databases">
        <title>Genome sequencing of Lachnoanaerobaculum sp. KCOM 2030 (= ChDC B114).</title>
        <authorList>
            <person name="Kook J.-K."/>
            <person name="Park S.-N."/>
            <person name="Lim Y.K."/>
        </authorList>
    </citation>
    <scope>NUCLEOTIDE SEQUENCE [LARGE SCALE GENOMIC DNA]</scope>
    <source>
        <strain evidence="3 4">KCOM 2030</strain>
    </source>
</reference>
<comment type="caution">
    <text evidence="3">The sequence shown here is derived from an EMBL/GenBank/DDBJ whole genome shotgun (WGS) entry which is preliminary data.</text>
</comment>
<organism evidence="3 4">
    <name type="scientific">Lachnoanaerobaculum gingivalis</name>
    <dbReference type="NCBI Taxonomy" id="2490855"/>
    <lineage>
        <taxon>Bacteria</taxon>
        <taxon>Bacillati</taxon>
        <taxon>Bacillota</taxon>
        <taxon>Clostridia</taxon>
        <taxon>Lachnospirales</taxon>
        <taxon>Lachnospiraceae</taxon>
        <taxon>Lachnoanaerobaculum</taxon>
    </lineage>
</organism>
<dbReference type="OrthoDB" id="9816557at2"/>
<keyword evidence="4" id="KW-1185">Reference proteome</keyword>
<dbReference type="PROSITE" id="PS51781">
    <property type="entry name" value="SH3B"/>
    <property type="match status" value="1"/>
</dbReference>
<dbReference type="InterPro" id="IPR003646">
    <property type="entry name" value="SH3-like_bac-type"/>
</dbReference>
<dbReference type="Pfam" id="PF12733">
    <property type="entry name" value="Cadherin-like"/>
    <property type="match status" value="1"/>
</dbReference>
<gene>
    <name evidence="3" type="ORF">EHV10_05985</name>
</gene>
<feature type="compositionally biased region" description="Polar residues" evidence="1">
    <location>
        <begin position="291"/>
        <end position="306"/>
    </location>
</feature>
<proteinExistence type="predicted"/>
<sequence>MKKTLLNKFILVTTMGTILVTGVGRNIFIKDINAFTTKKGSVDVSVLNVRSNAGTGNNTIATLERDTSVTVLDEVNSDGMYWYKISFNTGSGDKEGYVAKNYIKTESTAKYTTDKNFESEIAGFPESYKNRLRALHAEYPNWKFVVQNVDISWDEVIRNESVVGVNLVKKDAKSSWKSTARGAYNWSNGTWPGFDSNEWVAASESIIRYYMDPRNFLDSTNIFQFLNHGYTTGEQTEEGVEKMLKGTFMESTSSVKSTAPSATAAPTTTATTAETTTAATSTTQAKTSGTNKNSTVSYSSVKAPESVQSAESKVYSTNTNGPVADSNENAELVGPGVENVTLATTAKEELPTVEDKDNGPGYTEPAPAPVFESTTEFNDTEHGPGVVNSDSIKESVSASNSTYASTAASSVTENANTLSNGTTYVDMIMDAAKSSGVNPYVIAAMLIQEQGVKGTSGLISGATGVYNFFNIEAYQSGNQSATSRGLAWAGSGNTYLRPWNTKAKAIIGGAMFYGSTYSKAGQNTFYLKKFNVLGENKYKHQYMTNIEGAKNEGAMLSRAYSEEDKKGVFTFHIPVYRDMPEVPEAMPTGDGSPNNRLSSLSISGYNITPSFSSDNYSYKVELPSNVNNVNIKANVADASATVSGIGDIELNSSNSTVDIIVTAQNGTKEKYSINIKRGN</sequence>
<feature type="compositionally biased region" description="Low complexity" evidence="1">
    <location>
        <begin position="254"/>
        <end position="290"/>
    </location>
</feature>
<dbReference type="InterPro" id="IPR025883">
    <property type="entry name" value="Cadherin-like_domain"/>
</dbReference>